<dbReference type="Gene3D" id="3.60.15.10">
    <property type="entry name" value="Ribonuclease Z/Hydroxyacylglutathione hydrolase-like"/>
    <property type="match status" value="1"/>
</dbReference>
<gene>
    <name evidence="2" type="ORF">B1812_04190</name>
</gene>
<dbReference type="EMBL" id="CP019948">
    <property type="protein sequence ID" value="ARN83363.1"/>
    <property type="molecule type" value="Genomic_DNA"/>
</dbReference>
<dbReference type="PANTHER" id="PTHR23131">
    <property type="entry name" value="ENDORIBONUCLEASE LACTB2"/>
    <property type="match status" value="1"/>
</dbReference>
<dbReference type="Pfam" id="PF00753">
    <property type="entry name" value="Lactamase_B"/>
    <property type="match status" value="1"/>
</dbReference>
<dbReference type="KEGG" id="mbry:B1812_04190"/>
<dbReference type="PANTHER" id="PTHR23131:SF0">
    <property type="entry name" value="ENDORIBONUCLEASE LACTB2"/>
    <property type="match status" value="1"/>
</dbReference>
<dbReference type="AlphaFoldDB" id="A0A1W6N0M7"/>
<dbReference type="GO" id="GO:0016787">
    <property type="term" value="F:hydrolase activity"/>
    <property type="evidence" value="ECO:0007669"/>
    <property type="project" value="UniProtKB-KW"/>
</dbReference>
<dbReference type="InterPro" id="IPR041516">
    <property type="entry name" value="LACTB2_WH"/>
</dbReference>
<dbReference type="OrthoDB" id="9788263at2"/>
<accession>A0A1W6N0M7</accession>
<dbReference type="Gene3D" id="1.10.10.10">
    <property type="entry name" value="Winged helix-like DNA-binding domain superfamily/Winged helix DNA-binding domain"/>
    <property type="match status" value="1"/>
</dbReference>
<reference evidence="2 3" key="1">
    <citation type="submission" date="2017-02" db="EMBL/GenBank/DDBJ databases">
        <authorList>
            <person name="Peterson S.W."/>
        </authorList>
    </citation>
    <scope>NUCLEOTIDE SEQUENCE [LARGE SCALE GENOMIC DNA]</scope>
    <source>
        <strain evidence="2 3">S285</strain>
    </source>
</reference>
<organism evidence="2 3">
    <name type="scientific">Methylocystis bryophila</name>
    <dbReference type="NCBI Taxonomy" id="655015"/>
    <lineage>
        <taxon>Bacteria</taxon>
        <taxon>Pseudomonadati</taxon>
        <taxon>Pseudomonadota</taxon>
        <taxon>Alphaproteobacteria</taxon>
        <taxon>Hyphomicrobiales</taxon>
        <taxon>Methylocystaceae</taxon>
        <taxon>Methylocystis</taxon>
    </lineage>
</organism>
<keyword evidence="2" id="KW-0378">Hydrolase</keyword>
<dbReference type="RefSeq" id="WP_085773495.1">
    <property type="nucleotide sequence ID" value="NZ_AP027149.1"/>
</dbReference>
<dbReference type="InterPro" id="IPR050662">
    <property type="entry name" value="Sec-metab_biosynth-thioest"/>
</dbReference>
<feature type="domain" description="Metallo-beta-lactamase" evidence="1">
    <location>
        <begin position="41"/>
        <end position="217"/>
    </location>
</feature>
<sequence>MTQNPIDFETRFPPERDARPVRVSPLTRRLVAPNGGPFTYTGTCAYIVGAGEVAIVDPGPKSAAHVEALLEAVAGERLAAILVTHTHRDHAPAAALLRDRTGAPIVGCAPYRAAERRNIEGPALDAAHDANYAPDRVLEDGETLAVGGATLQAVATPGHTANHLCFALMEEQTLFTGDHVMAWATTVIAPPDGSMRAYMRSVEKLLARDDRLYWPAHGGPIADPRPFLRALLLHRRQREASILRRLEAGDATIPSIVDKIYAGVDKRLHAAAAMVVLAHLEDLVERGEAAAPEGLGLFARYARV</sequence>
<dbReference type="SMART" id="SM00849">
    <property type="entry name" value="Lactamase_B"/>
    <property type="match status" value="1"/>
</dbReference>
<dbReference type="InterPro" id="IPR036388">
    <property type="entry name" value="WH-like_DNA-bd_sf"/>
</dbReference>
<name>A0A1W6N0M7_9HYPH</name>
<dbReference type="Proteomes" id="UP000193978">
    <property type="component" value="Chromosome"/>
</dbReference>
<dbReference type="Pfam" id="PF17778">
    <property type="entry name" value="WHD_BLACT"/>
    <property type="match status" value="1"/>
</dbReference>
<evidence type="ECO:0000313" key="2">
    <source>
        <dbReference type="EMBL" id="ARN83363.1"/>
    </source>
</evidence>
<evidence type="ECO:0000259" key="1">
    <source>
        <dbReference type="SMART" id="SM00849"/>
    </source>
</evidence>
<dbReference type="CDD" id="cd16278">
    <property type="entry name" value="metallo-hydrolase-like_MBL-fold"/>
    <property type="match status" value="1"/>
</dbReference>
<dbReference type="InterPro" id="IPR001279">
    <property type="entry name" value="Metallo-B-lactamas"/>
</dbReference>
<proteinExistence type="predicted"/>
<protein>
    <submittedName>
        <fullName evidence="2">MBL fold metallo-hydrolase</fullName>
    </submittedName>
</protein>
<keyword evidence="3" id="KW-1185">Reference proteome</keyword>
<dbReference type="SUPFAM" id="SSF56281">
    <property type="entry name" value="Metallo-hydrolase/oxidoreductase"/>
    <property type="match status" value="1"/>
</dbReference>
<dbReference type="InterPro" id="IPR036866">
    <property type="entry name" value="RibonucZ/Hydroxyglut_hydro"/>
</dbReference>
<dbReference type="STRING" id="655015.B1812_04190"/>
<evidence type="ECO:0000313" key="3">
    <source>
        <dbReference type="Proteomes" id="UP000193978"/>
    </source>
</evidence>